<dbReference type="Proteomes" id="UP000025227">
    <property type="component" value="Unplaced"/>
</dbReference>
<dbReference type="WBParaSite" id="HCON_00108600-00001">
    <property type="protein sequence ID" value="HCON_00108600-00001"/>
    <property type="gene ID" value="HCON_00108600"/>
</dbReference>
<organism evidence="1 2">
    <name type="scientific">Haemonchus contortus</name>
    <name type="common">Barber pole worm</name>
    <dbReference type="NCBI Taxonomy" id="6289"/>
    <lineage>
        <taxon>Eukaryota</taxon>
        <taxon>Metazoa</taxon>
        <taxon>Ecdysozoa</taxon>
        <taxon>Nematoda</taxon>
        <taxon>Chromadorea</taxon>
        <taxon>Rhabditida</taxon>
        <taxon>Rhabditina</taxon>
        <taxon>Rhabditomorpha</taxon>
        <taxon>Strongyloidea</taxon>
        <taxon>Trichostrongylidae</taxon>
        <taxon>Haemonchus</taxon>
    </lineage>
</organism>
<name>A0A7I5EAR5_HAECO</name>
<proteinExistence type="predicted"/>
<accession>A0A7I5EAR5</accession>
<dbReference type="AlphaFoldDB" id="A0A7I5EAR5"/>
<keyword evidence="1" id="KW-1185">Reference proteome</keyword>
<reference evidence="2" key="1">
    <citation type="submission" date="2020-12" db="UniProtKB">
        <authorList>
            <consortium name="WormBaseParasite"/>
        </authorList>
    </citation>
    <scope>IDENTIFICATION</scope>
    <source>
        <strain evidence="2">MHco3</strain>
    </source>
</reference>
<evidence type="ECO:0000313" key="2">
    <source>
        <dbReference type="WBParaSite" id="HCON_00108600-00001"/>
    </source>
</evidence>
<protein>
    <submittedName>
        <fullName evidence="2">Major capsid protein</fullName>
    </submittedName>
</protein>
<evidence type="ECO:0000313" key="1">
    <source>
        <dbReference type="Proteomes" id="UP000025227"/>
    </source>
</evidence>
<sequence>MPLRKKTDPAEIVSTVIPATTFYHINAVPPARHVVIGTTEVDNDMAAVLNLEPSFAITLRVNNQVVDAGVHPFAYQLRWKTHCEPTVLEQQGL</sequence>